<dbReference type="RefSeq" id="WP_075859265.1">
    <property type="nucleotide sequence ID" value="NZ_BDJK01000020.1"/>
</dbReference>
<dbReference type="Proteomes" id="UP000187485">
    <property type="component" value="Unassembled WGS sequence"/>
</dbReference>
<protein>
    <submittedName>
        <fullName evidence="1">Uncharacterized protein</fullName>
    </submittedName>
</protein>
<proteinExistence type="predicted"/>
<evidence type="ECO:0000313" key="1">
    <source>
        <dbReference type="EMBL" id="GAV22806.1"/>
    </source>
</evidence>
<accession>A0A1L8CV54</accession>
<gene>
    <name evidence="1" type="ORF">cpu_13160</name>
</gene>
<keyword evidence="2" id="KW-1185">Reference proteome</keyword>
<reference evidence="2" key="1">
    <citation type="submission" date="2016-12" db="EMBL/GenBank/DDBJ databases">
        <title>Draft Genome Sequences od Carboxydothermus pertinax and islandicus, Hydrogenogenic Carboxydotrophic Bacteria.</title>
        <authorList>
            <person name="Fukuyama Y."/>
            <person name="Ohmae K."/>
            <person name="Yoneda Y."/>
            <person name="Yoshida T."/>
            <person name="Sako Y."/>
        </authorList>
    </citation>
    <scope>NUCLEOTIDE SEQUENCE [LARGE SCALE GENOMIC DNA]</scope>
    <source>
        <strain evidence="2">Ug1</strain>
    </source>
</reference>
<dbReference type="OrthoDB" id="1720889at2"/>
<comment type="caution">
    <text evidence="1">The sequence shown here is derived from an EMBL/GenBank/DDBJ whole genome shotgun (WGS) entry which is preliminary data.</text>
</comment>
<dbReference type="STRING" id="870242.cpu_13160"/>
<name>A0A1L8CV54_9THEO</name>
<organism evidence="1 2">
    <name type="scientific">Carboxydothermus pertinax</name>
    <dbReference type="NCBI Taxonomy" id="870242"/>
    <lineage>
        <taxon>Bacteria</taxon>
        <taxon>Bacillati</taxon>
        <taxon>Bacillota</taxon>
        <taxon>Clostridia</taxon>
        <taxon>Thermoanaerobacterales</taxon>
        <taxon>Thermoanaerobacteraceae</taxon>
        <taxon>Carboxydothermus</taxon>
    </lineage>
</organism>
<evidence type="ECO:0000313" key="2">
    <source>
        <dbReference type="Proteomes" id="UP000187485"/>
    </source>
</evidence>
<sequence length="439" mass="49270">MRTFFQLILALIFTFYLMLVPSLELKREVISLEADDQAVTAFKPSGSIFNSLADGGIKRALSLGLVRKLEQEINLGKYILYLDEAINDATRIAISFYLYSNRDYIDLSNTRLEVELLLPGAEKLSTLTRLQMGERVVHGYIFSNYLGKPREVIIKGGLKVNNGSILGFEKSVSCPVAGTVREVYVGKSLGGTPEIFVKKVILAPTQWAVVVNLKGRREELEAFRYLNLPVKLYSDGNILELLGVGSSIGGIPPRLDEYFYFLPGGQEKGALLGVSWPDGNTREIYIDFARSQIKPRVEITPIYDNVPKPPVSKPPIPAKPAPGQGQLPLPASRVLKGIDWVRQSCKELLVWIPEKNYAKIREISDEVTALDIKDAFRNLDNFKLELVNFNYQEDQNGYLVSMYVEIRNAKDNSYLGSSELVLQFVQNGEIYKLSKFSKN</sequence>
<dbReference type="AlphaFoldDB" id="A0A1L8CV54"/>
<dbReference type="EMBL" id="BDJK01000020">
    <property type="protein sequence ID" value="GAV22806.1"/>
    <property type="molecule type" value="Genomic_DNA"/>
</dbReference>